<proteinExistence type="predicted"/>
<reference evidence="1" key="1">
    <citation type="submission" date="2021-04" db="EMBL/GenBank/DDBJ databases">
        <authorList>
            <person name="Chebbi M.A.C M."/>
        </authorList>
    </citation>
    <scope>NUCLEOTIDE SEQUENCE</scope>
</reference>
<dbReference type="AlphaFoldDB" id="A0A8J2EJT9"/>
<accession>A0A8J2EJT9</accession>
<organism evidence="1 2">
    <name type="scientific">Cotesia congregata</name>
    <name type="common">Parasitoid wasp</name>
    <name type="synonym">Apanteles congregatus</name>
    <dbReference type="NCBI Taxonomy" id="51543"/>
    <lineage>
        <taxon>Eukaryota</taxon>
        <taxon>Metazoa</taxon>
        <taxon>Ecdysozoa</taxon>
        <taxon>Arthropoda</taxon>
        <taxon>Hexapoda</taxon>
        <taxon>Insecta</taxon>
        <taxon>Pterygota</taxon>
        <taxon>Neoptera</taxon>
        <taxon>Endopterygota</taxon>
        <taxon>Hymenoptera</taxon>
        <taxon>Apocrita</taxon>
        <taxon>Ichneumonoidea</taxon>
        <taxon>Braconidae</taxon>
        <taxon>Microgastrinae</taxon>
        <taxon>Cotesia</taxon>
    </lineage>
</organism>
<dbReference type="Proteomes" id="UP000786811">
    <property type="component" value="Unassembled WGS sequence"/>
</dbReference>
<evidence type="ECO:0000313" key="2">
    <source>
        <dbReference type="Proteomes" id="UP000786811"/>
    </source>
</evidence>
<comment type="caution">
    <text evidence="1">The sequence shown here is derived from an EMBL/GenBank/DDBJ whole genome shotgun (WGS) entry which is preliminary data.</text>
</comment>
<gene>
    <name evidence="1" type="ORF">HICCMSTLAB_LOCUS1365</name>
</gene>
<sequence length="676" mass="77592">MAATKRRSSIESKPDRIYNDYSYHYGRVAPGGRFLICSKRSSLNCNAQGFLDLEGNFTLLRDRNEDDEPVNPHCHAPEKKLTEDAIFQREMHKLVVHSFLSNNKIYDSLKDLFVLIKYFFFASVAKCCRYPNAAENSPYPEITPRMRQWRKTRKFPDLADGDLTKFIDLITNDDQWKVAKRHDEGSMTFRTSVKNNQVKAVTFADSEFLELIKPSLYKVVYIEESPITLNDIEESHIILGTTSHKNYAFPILWSVMNDCSQENYSAVIRNGLANFLGDNQPETIYYNFDEKIFYALRNRYATTRIKGTFEAYCNLLFAKTAQETEIRQNNDEHLVRIFSKLILLSLLPPHLIISTFYEVVQNMSPDHYRTFKPVLEYYLEEFIKKVGVSNFTFHNDVDAITNCSKRHSTRLKNSNRSKTKLWNFLGSTMAIQVQNSKDITKLIQKKSTAGSSASRVDSLIDIQKIQRLNNLLDKNEITPLGFLSKGVAVIDQFVADLIVNNPGVKVNFQVADLVPIHHKLIAKIDEIREIEPEAPGILLTGEDIRENDDGEDDNVHVGLEILEEELIEQYHDNEVAEEDNAFEAPNEANVIVGDINERIEVAEEENGVGMINDDVVFVEVTTLDGKRYFKSSDVCCVCRDEDSPVDIIYNPCRHCLFCQGCQKNYVDKVYGEKEIF</sequence>
<protein>
    <submittedName>
        <fullName evidence="1">Uncharacterized protein</fullName>
    </submittedName>
</protein>
<dbReference type="OrthoDB" id="10461621at2759"/>
<feature type="non-terminal residue" evidence="1">
    <location>
        <position position="676"/>
    </location>
</feature>
<dbReference type="EMBL" id="CAJNRD030001116">
    <property type="protein sequence ID" value="CAG5075211.1"/>
    <property type="molecule type" value="Genomic_DNA"/>
</dbReference>
<evidence type="ECO:0000313" key="1">
    <source>
        <dbReference type="EMBL" id="CAG5075211.1"/>
    </source>
</evidence>
<name>A0A8J2EJT9_COTCN</name>
<keyword evidence="2" id="KW-1185">Reference proteome</keyword>